<keyword evidence="2" id="KW-1185">Reference proteome</keyword>
<organism evidence="1 2">
    <name type="scientific">Adlercreutzia muris</name>
    <dbReference type="NCBI Taxonomy" id="1796610"/>
    <lineage>
        <taxon>Bacteria</taxon>
        <taxon>Bacillati</taxon>
        <taxon>Actinomycetota</taxon>
        <taxon>Coriobacteriia</taxon>
        <taxon>Eggerthellales</taxon>
        <taxon>Eggerthellaceae</taxon>
        <taxon>Adlercreutzia</taxon>
    </lineage>
</organism>
<dbReference type="EMBL" id="WAJS01000030">
    <property type="protein sequence ID" value="KAB1642810.1"/>
    <property type="molecule type" value="Genomic_DNA"/>
</dbReference>
<proteinExistence type="predicted"/>
<reference evidence="1 2" key="1">
    <citation type="submission" date="2019-09" db="EMBL/GenBank/DDBJ databases">
        <title>Whole genome shotgun sequencing (WGS) of Ellagibacter isourolithinifaciens DSM 104140(T) and Adlercreutzia muris DSM 29508(T).</title>
        <authorList>
            <person name="Stoll D.A."/>
            <person name="Danylec N."/>
            <person name="Huch M."/>
        </authorList>
    </citation>
    <scope>NUCLEOTIDE SEQUENCE [LARGE SCALE GENOMIC DNA]</scope>
    <source>
        <strain evidence="1 2">DSM 29508</strain>
    </source>
</reference>
<accession>A0A7C8FUY8</accession>
<evidence type="ECO:0000313" key="2">
    <source>
        <dbReference type="Proteomes" id="UP000479639"/>
    </source>
</evidence>
<dbReference type="RefSeq" id="WP_151431498.1">
    <property type="nucleotide sequence ID" value="NZ_JANJZI010000002.1"/>
</dbReference>
<name>A0A7C8FUY8_9ACTN</name>
<evidence type="ECO:0000313" key="1">
    <source>
        <dbReference type="EMBL" id="KAB1642810.1"/>
    </source>
</evidence>
<sequence length="112" mass="12357">MKNYGLARKISACDITTGEETEFVTAPAAYMQAKLWCGKHLKGIDEDVVGAYENYAWMYFGARLAGKSEELGLPPELTREGIDEMSERLAIYFDAVEEGDLPLAKSGASKKK</sequence>
<comment type="caution">
    <text evidence="1">The sequence shown here is derived from an EMBL/GenBank/DDBJ whole genome shotgun (WGS) entry which is preliminary data.</text>
</comment>
<gene>
    <name evidence="1" type="ORF">F8D48_09290</name>
</gene>
<dbReference type="Proteomes" id="UP000479639">
    <property type="component" value="Unassembled WGS sequence"/>
</dbReference>
<protein>
    <submittedName>
        <fullName evidence="1">Uncharacterized protein</fullName>
    </submittedName>
</protein>
<dbReference type="AlphaFoldDB" id="A0A7C8FUY8"/>